<proteinExistence type="predicted"/>
<protein>
    <submittedName>
        <fullName evidence="3">Uncharacterized protein</fullName>
    </submittedName>
</protein>
<evidence type="ECO:0000259" key="2">
    <source>
        <dbReference type="Pfam" id="PF16206"/>
    </source>
</evidence>
<feature type="domain" description="Mon2 C-terminal" evidence="2">
    <location>
        <begin position="599"/>
        <end position="743"/>
    </location>
</feature>
<reference evidence="3 4" key="1">
    <citation type="submission" date="2024-11" db="EMBL/GenBank/DDBJ databases">
        <title>Adaptive evolution of stress response genes in parasites aligns with host niche diversity.</title>
        <authorList>
            <person name="Hahn C."/>
            <person name="Resl P."/>
        </authorList>
    </citation>
    <scope>NUCLEOTIDE SEQUENCE [LARGE SCALE GENOMIC DNA]</scope>
    <source>
        <strain evidence="3">EGGRZ-B1_66</strain>
        <tissue evidence="3">Body</tissue>
    </source>
</reference>
<organism evidence="3 4">
    <name type="scientific">Cichlidogyrus casuarinus</name>
    <dbReference type="NCBI Taxonomy" id="1844966"/>
    <lineage>
        <taxon>Eukaryota</taxon>
        <taxon>Metazoa</taxon>
        <taxon>Spiralia</taxon>
        <taxon>Lophotrochozoa</taxon>
        <taxon>Platyhelminthes</taxon>
        <taxon>Monogenea</taxon>
        <taxon>Monopisthocotylea</taxon>
        <taxon>Dactylogyridea</taxon>
        <taxon>Ancyrocephalidae</taxon>
        <taxon>Cichlidogyrus</taxon>
    </lineage>
</organism>
<gene>
    <name evidence="3" type="ORF">Ciccas_000975</name>
</gene>
<evidence type="ECO:0000259" key="1">
    <source>
        <dbReference type="Pfam" id="PF09324"/>
    </source>
</evidence>
<dbReference type="AlphaFoldDB" id="A0ABD2QLB7"/>
<name>A0ABD2QLB7_9PLAT</name>
<accession>A0ABD2QLB7</accession>
<dbReference type="Pfam" id="PF09324">
    <property type="entry name" value="Sec7-like_HDS"/>
    <property type="match status" value="1"/>
</dbReference>
<evidence type="ECO:0000313" key="4">
    <source>
        <dbReference type="Proteomes" id="UP001626550"/>
    </source>
</evidence>
<dbReference type="Pfam" id="PF16206">
    <property type="entry name" value="Mon2_C"/>
    <property type="match status" value="1"/>
</dbReference>
<sequence length="964" mass="105536">MTEAMEAPVPPDGYCLSLAILSALEFVWAMKHQILDCTDSDRPLSCERSFVGEPITSIGFSPPSKILPSEDMAALNRKLMENSWSGLLAVLSILYDASACDMANEYFLLALTGMAALCGHLQLDVEREAFVTLLCRSALPSNYYTTFTKTMCKLHPGLSQPSAASGYASASTLEESYERSTIAMVISLSTQSGPDPISAKQTSTAVASTSQTLNSMNLSAQNALVITGKHIQAARALLQLAHSNGNQIGTSWNLVLSTLQHVAWIYGLDLAPSQNLMISPASMLSGAGVPLGNSCSDSRMTKLKNTSSPLIDLSNGNGPQPSIYTQTIASEKPTLTSMLSRIFTHSLTLEEASFESLVLALIDLAKEAAEFGVTNSELNAFAISKLAETGLSNISRLDLFWDKMYGQLLSISKLPVPSLRVLSADALVVLIKQAIALYCSKKEASFWDDTSTSANILRPLCELSNVVFDDVRDIQLHCVEHVLQCYGDKISSCWLLIIKVIAAICSNSSNSDWSPGGVPVQGEHTVLKAFNCFKLIVNDYLPSLGPECYNACIATATRFACHTNDLNISLSAVECIVILLISSITTFLASDSGSETKSFLWLQVYQDLAFLCLDSRHTIRKSAGHTLFNSIDCHANLFEKNVWKDLFDKVMFPLLLHLSQKWLSCLDAESEQDSESKLWAETVVLAMSGISRIFVGNRKKLLELSLFDEAWKQVLEFIEKNAALTKSLEISLNSLTCLQIMLLAPDCQTLVSGLEDATIAGRSPIDVYQMTNQVMLDGVDLPGEETSKEVVNKIWLPAWNSWIKIAKNNLSILDLPQDGHGKDISSVPFMSLLLDLLVLFMHRIPSTVENVSAFDQNVAPLLLNSVVLPCVRQGVNNNHIFTQGKFSKKYFFDDLSYRPLTGALSRCLGILIKKNSEHLLSSLTNLLCQISDYSLHLPPLRTGLCYALDSSYQDIVSTLPLLRT</sequence>
<keyword evidence="4" id="KW-1185">Reference proteome</keyword>
<evidence type="ECO:0000313" key="3">
    <source>
        <dbReference type="EMBL" id="KAL3320335.1"/>
    </source>
</evidence>
<dbReference type="InterPro" id="IPR015403">
    <property type="entry name" value="Mon2/Sec7/BIG1-like_HDS"/>
</dbReference>
<dbReference type="Proteomes" id="UP001626550">
    <property type="component" value="Unassembled WGS sequence"/>
</dbReference>
<dbReference type="EMBL" id="JBJKFK010000059">
    <property type="protein sequence ID" value="KAL3320335.1"/>
    <property type="molecule type" value="Genomic_DNA"/>
</dbReference>
<dbReference type="PANTHER" id="PTHR10663:SF333">
    <property type="entry name" value="PROTEIN MON2 HOMOLOG"/>
    <property type="match status" value="1"/>
</dbReference>
<comment type="caution">
    <text evidence="3">The sequence shown here is derived from an EMBL/GenBank/DDBJ whole genome shotgun (WGS) entry which is preliminary data.</text>
</comment>
<dbReference type="PANTHER" id="PTHR10663">
    <property type="entry name" value="GUANYL-NUCLEOTIDE EXCHANGE FACTOR"/>
    <property type="match status" value="1"/>
</dbReference>
<feature type="domain" description="Mon2/Sec7/BIG1-like HDS" evidence="1">
    <location>
        <begin position="454"/>
        <end position="509"/>
    </location>
</feature>
<dbReference type="InterPro" id="IPR032817">
    <property type="entry name" value="Mon2_C"/>
</dbReference>